<dbReference type="EMBL" id="CP013236">
    <property type="protein sequence ID" value="AMP12846.1"/>
    <property type="molecule type" value="Genomic_DNA"/>
</dbReference>
<reference evidence="1 2" key="1">
    <citation type="submission" date="2015-11" db="EMBL/GenBank/DDBJ databases">
        <title>Exploring the genomic traits of fungus-feeding bacterial genus Collimonas.</title>
        <authorList>
            <person name="Song C."/>
            <person name="Schmidt R."/>
            <person name="de Jager V."/>
            <person name="Krzyzanowska D."/>
            <person name="Jongedijk E."/>
            <person name="Cankar K."/>
            <person name="Beekwilder J."/>
            <person name="van Veen A."/>
            <person name="de Boer W."/>
            <person name="van Veen J.A."/>
            <person name="Garbeva P."/>
        </authorList>
    </citation>
    <scope>NUCLEOTIDE SEQUENCE [LARGE SCALE GENOMIC DNA]</scope>
    <source>
        <strain evidence="1 2">Ter291</strain>
    </source>
</reference>
<dbReference type="Gene3D" id="2.60.200.60">
    <property type="match status" value="1"/>
</dbReference>
<organism evidence="1 2">
    <name type="scientific">Collimonas pratensis</name>
    <dbReference type="NCBI Taxonomy" id="279113"/>
    <lineage>
        <taxon>Bacteria</taxon>
        <taxon>Pseudomonadati</taxon>
        <taxon>Pseudomonadota</taxon>
        <taxon>Betaproteobacteria</taxon>
        <taxon>Burkholderiales</taxon>
        <taxon>Oxalobacteraceae</taxon>
        <taxon>Collimonas</taxon>
    </lineage>
</organism>
<dbReference type="Proteomes" id="UP000074914">
    <property type="component" value="Chromosome"/>
</dbReference>
<name>A0ABM5Z212_9BURK</name>
<keyword evidence="2" id="KW-1185">Reference proteome</keyword>
<evidence type="ECO:0000313" key="1">
    <source>
        <dbReference type="EMBL" id="AMP12846.1"/>
    </source>
</evidence>
<evidence type="ECO:0000313" key="2">
    <source>
        <dbReference type="Proteomes" id="UP000074914"/>
    </source>
</evidence>
<dbReference type="Pfam" id="PF05488">
    <property type="entry name" value="PAAR_motif"/>
    <property type="match status" value="1"/>
</dbReference>
<sequence length="50" mass="5056">MNCPLPGHGINPIVEGSPTFTIDGRQVALHGHHSACGCSLISSMPTASVG</sequence>
<proteinExistence type="predicted"/>
<dbReference type="InterPro" id="IPR008727">
    <property type="entry name" value="PAAR_motif"/>
</dbReference>
<accession>A0ABM5Z212</accession>
<dbReference type="CDD" id="cd14744">
    <property type="entry name" value="PAAR_CT_2"/>
    <property type="match status" value="1"/>
</dbReference>
<protein>
    <submittedName>
        <fullName evidence="1">PAAR motif family protein</fullName>
    </submittedName>
</protein>
<gene>
    <name evidence="1" type="ORF">CPter291_0560</name>
</gene>